<dbReference type="InterPro" id="IPR008920">
    <property type="entry name" value="TF_FadR/GntR_C"/>
</dbReference>
<dbReference type="Pfam" id="PF00392">
    <property type="entry name" value="GntR"/>
    <property type="match status" value="1"/>
</dbReference>
<dbReference type="SMART" id="SM00345">
    <property type="entry name" value="HTH_GNTR"/>
    <property type="match status" value="1"/>
</dbReference>
<dbReference type="EMBL" id="AOSK01000039">
    <property type="protein sequence ID" value="EYD76906.1"/>
    <property type="molecule type" value="Genomic_DNA"/>
</dbReference>
<dbReference type="InterPro" id="IPR036388">
    <property type="entry name" value="WH-like_DNA-bd_sf"/>
</dbReference>
<evidence type="ECO:0000256" key="1">
    <source>
        <dbReference type="ARBA" id="ARBA00023015"/>
    </source>
</evidence>
<comment type="caution">
    <text evidence="5">The sequence shown here is derived from an EMBL/GenBank/DDBJ whole genome shotgun (WGS) entry which is preliminary data.</text>
</comment>
<dbReference type="InterPro" id="IPR036390">
    <property type="entry name" value="WH_DNA-bd_sf"/>
</dbReference>
<accession>A0A017HRA5</accession>
<dbReference type="STRING" id="442562.Rumeso_01428"/>
<evidence type="ECO:0000259" key="4">
    <source>
        <dbReference type="PROSITE" id="PS50949"/>
    </source>
</evidence>
<dbReference type="AlphaFoldDB" id="A0A017HRA5"/>
<dbReference type="GO" id="GO:0003677">
    <property type="term" value="F:DNA binding"/>
    <property type="evidence" value="ECO:0007669"/>
    <property type="project" value="UniProtKB-KW"/>
</dbReference>
<organism evidence="5 6">
    <name type="scientific">Rubellimicrobium mesophilum DSM 19309</name>
    <dbReference type="NCBI Taxonomy" id="442562"/>
    <lineage>
        <taxon>Bacteria</taxon>
        <taxon>Pseudomonadati</taxon>
        <taxon>Pseudomonadota</taxon>
        <taxon>Alphaproteobacteria</taxon>
        <taxon>Rhodobacterales</taxon>
        <taxon>Roseobacteraceae</taxon>
        <taxon>Rubellimicrobium</taxon>
    </lineage>
</organism>
<dbReference type="Proteomes" id="UP000019666">
    <property type="component" value="Unassembled WGS sequence"/>
</dbReference>
<dbReference type="SUPFAM" id="SSF48008">
    <property type="entry name" value="GntR ligand-binding domain-like"/>
    <property type="match status" value="1"/>
</dbReference>
<dbReference type="PATRIC" id="fig|442562.3.peg.1414"/>
<sequence>MRACRQGDGRSSVFVQRVDRAAADRYVARQLRGEGMQDVVEMRPAKGAGWKWVYETLKDEILALALPPGELLDETSLAERFGMSRSPVREALIRLANDELVTTLPNRSTIVAPIDVVSFPKYVEALDILQRMNTRLAAELRTPADLKAIARRQKDFEAAVKGGNHLAMSEANKQFHMAIAKAGRNPFMTSFYERMLDQGRRMLHLHFEYLERTHDGYLLTDEHDEMLEAIRSQDVERADALAHAHTRQFRDNFISFMTENYTQGVVLRQTAL</sequence>
<dbReference type="SUPFAM" id="SSF46785">
    <property type="entry name" value="Winged helix' DNA-binding domain"/>
    <property type="match status" value="1"/>
</dbReference>
<keyword evidence="2" id="KW-0238">DNA-binding</keyword>
<dbReference type="PRINTS" id="PR00035">
    <property type="entry name" value="HTHGNTR"/>
</dbReference>
<dbReference type="PROSITE" id="PS50949">
    <property type="entry name" value="HTH_GNTR"/>
    <property type="match status" value="1"/>
</dbReference>
<dbReference type="PANTHER" id="PTHR43537">
    <property type="entry name" value="TRANSCRIPTIONAL REGULATOR, GNTR FAMILY"/>
    <property type="match status" value="1"/>
</dbReference>
<keyword evidence="6" id="KW-1185">Reference proteome</keyword>
<proteinExistence type="predicted"/>
<dbReference type="SMART" id="SM00895">
    <property type="entry name" value="FCD"/>
    <property type="match status" value="1"/>
</dbReference>
<dbReference type="InterPro" id="IPR000524">
    <property type="entry name" value="Tscrpt_reg_HTH_GntR"/>
</dbReference>
<dbReference type="CDD" id="cd07377">
    <property type="entry name" value="WHTH_GntR"/>
    <property type="match status" value="1"/>
</dbReference>
<dbReference type="PANTHER" id="PTHR43537:SF5">
    <property type="entry name" value="UXU OPERON TRANSCRIPTIONAL REGULATOR"/>
    <property type="match status" value="1"/>
</dbReference>
<reference evidence="5 6" key="1">
    <citation type="submission" date="2013-02" db="EMBL/GenBank/DDBJ databases">
        <authorList>
            <person name="Fiebig A."/>
            <person name="Goeker M."/>
            <person name="Klenk H.-P.P."/>
        </authorList>
    </citation>
    <scope>NUCLEOTIDE SEQUENCE [LARGE SCALE GENOMIC DNA]</scope>
    <source>
        <strain evidence="5 6">DSM 19309</strain>
    </source>
</reference>
<keyword evidence="3" id="KW-0804">Transcription</keyword>
<dbReference type="Gene3D" id="1.20.120.530">
    <property type="entry name" value="GntR ligand-binding domain-like"/>
    <property type="match status" value="1"/>
</dbReference>
<keyword evidence="1" id="KW-0805">Transcription regulation</keyword>
<evidence type="ECO:0000313" key="6">
    <source>
        <dbReference type="Proteomes" id="UP000019666"/>
    </source>
</evidence>
<evidence type="ECO:0000256" key="3">
    <source>
        <dbReference type="ARBA" id="ARBA00023163"/>
    </source>
</evidence>
<name>A0A017HRA5_9RHOB</name>
<dbReference type="Gene3D" id="1.10.10.10">
    <property type="entry name" value="Winged helix-like DNA-binding domain superfamily/Winged helix DNA-binding domain"/>
    <property type="match status" value="1"/>
</dbReference>
<evidence type="ECO:0000256" key="2">
    <source>
        <dbReference type="ARBA" id="ARBA00023125"/>
    </source>
</evidence>
<dbReference type="HOGENOM" id="CLU_017584_5_2_5"/>
<dbReference type="GO" id="GO:0003700">
    <property type="term" value="F:DNA-binding transcription factor activity"/>
    <property type="evidence" value="ECO:0007669"/>
    <property type="project" value="InterPro"/>
</dbReference>
<feature type="domain" description="HTH gntR-type" evidence="4">
    <location>
        <begin position="47"/>
        <end position="114"/>
    </location>
</feature>
<dbReference type="Pfam" id="PF07729">
    <property type="entry name" value="FCD"/>
    <property type="match status" value="1"/>
</dbReference>
<evidence type="ECO:0000313" key="5">
    <source>
        <dbReference type="EMBL" id="EYD76906.1"/>
    </source>
</evidence>
<protein>
    <recommendedName>
        <fullName evidence="4">HTH gntR-type domain-containing protein</fullName>
    </recommendedName>
</protein>
<gene>
    <name evidence="5" type="ORF">Rumeso_01428</name>
</gene>
<dbReference type="InterPro" id="IPR011711">
    <property type="entry name" value="GntR_C"/>
</dbReference>